<protein>
    <submittedName>
        <fullName evidence="3">Uncharacterized protein</fullName>
    </submittedName>
</protein>
<name>A0A1R2BWN3_9CILI</name>
<feature type="compositionally biased region" description="Basic and acidic residues" evidence="2">
    <location>
        <begin position="381"/>
        <end position="399"/>
    </location>
</feature>
<feature type="compositionally biased region" description="Polar residues" evidence="2">
    <location>
        <begin position="461"/>
        <end position="471"/>
    </location>
</feature>
<feature type="region of interest" description="Disordered" evidence="2">
    <location>
        <begin position="572"/>
        <end position="593"/>
    </location>
</feature>
<feature type="compositionally biased region" description="Basic and acidic residues" evidence="2">
    <location>
        <begin position="351"/>
        <end position="361"/>
    </location>
</feature>
<gene>
    <name evidence="3" type="ORF">SteCoe_18564</name>
</gene>
<accession>A0A1R2BWN3</accession>
<keyword evidence="1" id="KW-0175">Coiled coil</keyword>
<organism evidence="3 4">
    <name type="scientific">Stentor coeruleus</name>
    <dbReference type="NCBI Taxonomy" id="5963"/>
    <lineage>
        <taxon>Eukaryota</taxon>
        <taxon>Sar</taxon>
        <taxon>Alveolata</taxon>
        <taxon>Ciliophora</taxon>
        <taxon>Postciliodesmatophora</taxon>
        <taxon>Heterotrichea</taxon>
        <taxon>Heterotrichida</taxon>
        <taxon>Stentoridae</taxon>
        <taxon>Stentor</taxon>
    </lineage>
</organism>
<proteinExistence type="predicted"/>
<comment type="caution">
    <text evidence="3">The sequence shown here is derived from an EMBL/GenBank/DDBJ whole genome shotgun (WGS) entry which is preliminary data.</text>
</comment>
<dbReference type="Proteomes" id="UP000187209">
    <property type="component" value="Unassembled WGS sequence"/>
</dbReference>
<dbReference type="AlphaFoldDB" id="A0A1R2BWN3"/>
<reference evidence="3 4" key="1">
    <citation type="submission" date="2016-11" db="EMBL/GenBank/DDBJ databases">
        <title>The macronuclear genome of Stentor coeruleus: a giant cell with tiny introns.</title>
        <authorList>
            <person name="Slabodnick M."/>
            <person name="Ruby J.G."/>
            <person name="Reiff S.B."/>
            <person name="Swart E.C."/>
            <person name="Gosai S."/>
            <person name="Prabakaran S."/>
            <person name="Witkowska E."/>
            <person name="Larue G.E."/>
            <person name="Fisher S."/>
            <person name="Freeman R.M."/>
            <person name="Gunawardena J."/>
            <person name="Chu W."/>
            <person name="Stover N.A."/>
            <person name="Gregory B.D."/>
            <person name="Nowacki M."/>
            <person name="Derisi J."/>
            <person name="Roy S.W."/>
            <person name="Marshall W.F."/>
            <person name="Sood P."/>
        </authorList>
    </citation>
    <scope>NUCLEOTIDE SEQUENCE [LARGE SCALE GENOMIC DNA]</scope>
    <source>
        <strain evidence="3">WM001</strain>
    </source>
</reference>
<evidence type="ECO:0000256" key="2">
    <source>
        <dbReference type="SAM" id="MobiDB-lite"/>
    </source>
</evidence>
<feature type="region of interest" description="Disordered" evidence="2">
    <location>
        <begin position="333"/>
        <end position="361"/>
    </location>
</feature>
<evidence type="ECO:0000313" key="3">
    <source>
        <dbReference type="EMBL" id="OMJ81057.1"/>
    </source>
</evidence>
<evidence type="ECO:0000313" key="4">
    <source>
        <dbReference type="Proteomes" id="UP000187209"/>
    </source>
</evidence>
<sequence>MSNNSLASNFPKACHIPYLANNSYIYGGNSPSSKLPKALLQSEINMKPVCSTSKTQDYIENTYNSSYKQENYASQSLNVHNSSSSYENYINREIQAEEERKKIEHLQRIKEKEEFLRRKEIEHEEEVRKKRHDDLVRQAKLENEQYLLMKENEQAKRYNEYSNGYRGVHDYNIPIKDSYIQEQLEYKEKRMNYNNEFHIEKVPERYDEWQRYRDYKNYKEYTDNKGNIEKYNESDKVYEEYQRTYIGNRDDKNNYKDYREPQDDYRENYQRVRENPRIYKDLREELVSNSHDLSRTRTSDKGVKEISPIMSISGQAEVQSYEDDEFQESRFRSLEEKKNNENFNPGKNNRFKNEKSAPYNHRENRTDVDKYILIDDNFEGTNKRMDTRSSNNDHDEDIKNNIQYKNLKQESQEIRKSSNKEFGNEIKVSPKSKNKNEEYNYEAVDSKKNQKNNRFSEDTNKILNKNRNLKTNKIPDENPEESNEEYDENLTGSSKNVTNENFRPRKKKIREEQVPGSRSCSKKVIRKTNSKDFKNSSRGNSTLKSTTKGFYEDNYDERRKFYDQIDLRDKYSTNSKSGKKYTRSTSKKQPHHLKQTFCYKVKSMNNQQYTFPNTTALNKSTVLYRSG</sequence>
<feature type="compositionally biased region" description="Basic and acidic residues" evidence="2">
    <location>
        <begin position="434"/>
        <end position="460"/>
    </location>
</feature>
<feature type="compositionally biased region" description="Basic residues" evidence="2">
    <location>
        <begin position="577"/>
        <end position="593"/>
    </location>
</feature>
<feature type="compositionally biased region" description="Basic and acidic residues" evidence="2">
    <location>
        <begin position="407"/>
        <end position="424"/>
    </location>
</feature>
<feature type="compositionally biased region" description="Polar residues" evidence="2">
    <location>
        <begin position="490"/>
        <end position="501"/>
    </location>
</feature>
<feature type="region of interest" description="Disordered" evidence="2">
    <location>
        <begin position="381"/>
        <end position="522"/>
    </location>
</feature>
<dbReference type="EMBL" id="MPUH01000396">
    <property type="protein sequence ID" value="OMJ81057.1"/>
    <property type="molecule type" value="Genomic_DNA"/>
</dbReference>
<evidence type="ECO:0000256" key="1">
    <source>
        <dbReference type="SAM" id="Coils"/>
    </source>
</evidence>
<feature type="compositionally biased region" description="Acidic residues" evidence="2">
    <location>
        <begin position="477"/>
        <end position="488"/>
    </location>
</feature>
<keyword evidence="4" id="KW-1185">Reference proteome</keyword>
<feature type="coiled-coil region" evidence="1">
    <location>
        <begin position="86"/>
        <end position="156"/>
    </location>
</feature>